<evidence type="ECO:0000313" key="3">
    <source>
        <dbReference type="EMBL" id="ROT38068.1"/>
    </source>
</evidence>
<accession>A0A3N2PU71</accession>
<dbReference type="EMBL" id="ML119056">
    <property type="protein sequence ID" value="ROT38068.1"/>
    <property type="molecule type" value="Genomic_DNA"/>
</dbReference>
<reference evidence="3 4" key="1">
    <citation type="journal article" date="2018" name="Mol. Ecol.">
        <title>The obligate alkalophilic soda-lake fungus Sodiomyces alkalinus has shifted to a protein diet.</title>
        <authorList>
            <person name="Grum-Grzhimaylo A.A."/>
            <person name="Falkoski D.L."/>
            <person name="van den Heuvel J."/>
            <person name="Valero-Jimenez C.A."/>
            <person name="Min B."/>
            <person name="Choi I.G."/>
            <person name="Lipzen A."/>
            <person name="Daum C.G."/>
            <person name="Aanen D.K."/>
            <person name="Tsang A."/>
            <person name="Henrissat B."/>
            <person name="Bilanenko E.N."/>
            <person name="de Vries R.P."/>
            <person name="van Kan J.A.L."/>
            <person name="Grigoriev I.V."/>
            <person name="Debets A.J.M."/>
        </authorList>
    </citation>
    <scope>NUCLEOTIDE SEQUENCE [LARGE SCALE GENOMIC DNA]</scope>
    <source>
        <strain evidence="3 4">F11</strain>
    </source>
</reference>
<dbReference type="GeneID" id="39583508"/>
<evidence type="ECO:0000256" key="1">
    <source>
        <dbReference type="SAM" id="MobiDB-lite"/>
    </source>
</evidence>
<proteinExistence type="predicted"/>
<gene>
    <name evidence="3" type="ORF">SODALDRAFT_379295</name>
</gene>
<feature type="compositionally biased region" description="Basic residues" evidence="1">
    <location>
        <begin position="422"/>
        <end position="436"/>
    </location>
</feature>
<sequence length="604" mass="66995">MYIPPQVPPQPGAWAARGPVGPTETPRVPSHSPVHAAAAAADILTRAAVGAVSLIHASFAGQQHDPPTTLTRRQSNPNQTNVTVGIVIGIVLAIFIIGACTFLYIYRGALRKLHKRRQRRRRRRHKALPTRFLLLTILRRPPRKGEMPLQPMPETSCALRRNSNLLANLSPTPAKRTFGFLLVSEHSSRGVGVSLISGPRPTVHISFATTPRPFALTTSDLELIDTCILFKPLRAASKHFLICVYPFFLLRPTLTTDSILTCFHFSRQARPVLTFDVSALLPPGQTSFEYILHQRLTITVENVHKKDDPICHILSPCKSNHLFCKAGATGRFEFRAHTLIDEANVAHPLSRRNVDRGAVGGIVVGCLILGVLLLAVAGSCFQHDCDCSSRPPSSSGAAGHKIKNHRLGGENHYHGRYQLPSKPRHVRTRKHRRRTGTRQERTTVRVPFLDVLPVDHPTPSTIPSRHPEIIVVNEPEPSLAHPHPLEETIHVRDFAAEPTIGEETLHVDDVAPTASGGYVLVDAVQPPELMIPWPAPKEHRPKVRQKKKDRGGGCCFELCDLLCGPSKKKKTKKKKRRSVKEKLVEEDSMSGSREYFSSMDHDKT</sequence>
<dbReference type="AlphaFoldDB" id="A0A3N2PU71"/>
<dbReference type="STRING" id="1314773.A0A3N2PU71"/>
<feature type="compositionally biased region" description="Basic residues" evidence="1">
    <location>
        <begin position="567"/>
        <end position="579"/>
    </location>
</feature>
<dbReference type="RefSeq" id="XP_028465874.1">
    <property type="nucleotide sequence ID" value="XM_028615031.1"/>
</dbReference>
<evidence type="ECO:0000313" key="4">
    <source>
        <dbReference type="Proteomes" id="UP000272025"/>
    </source>
</evidence>
<keyword evidence="2" id="KW-1133">Transmembrane helix</keyword>
<feature type="region of interest" description="Disordered" evidence="1">
    <location>
        <begin position="567"/>
        <end position="604"/>
    </location>
</feature>
<keyword evidence="2" id="KW-0812">Transmembrane</keyword>
<feature type="transmembrane region" description="Helical" evidence="2">
    <location>
        <begin position="82"/>
        <end position="106"/>
    </location>
</feature>
<keyword evidence="4" id="KW-1185">Reference proteome</keyword>
<keyword evidence="2" id="KW-0472">Membrane</keyword>
<name>A0A3N2PU71_SODAK</name>
<evidence type="ECO:0000256" key="2">
    <source>
        <dbReference type="SAM" id="Phobius"/>
    </source>
</evidence>
<feature type="compositionally biased region" description="Pro residues" evidence="1">
    <location>
        <begin position="1"/>
        <end position="11"/>
    </location>
</feature>
<organism evidence="3 4">
    <name type="scientific">Sodiomyces alkalinus (strain CBS 110278 / VKM F-3762 / F11)</name>
    <name type="common">Alkaliphilic filamentous fungus</name>
    <dbReference type="NCBI Taxonomy" id="1314773"/>
    <lineage>
        <taxon>Eukaryota</taxon>
        <taxon>Fungi</taxon>
        <taxon>Dikarya</taxon>
        <taxon>Ascomycota</taxon>
        <taxon>Pezizomycotina</taxon>
        <taxon>Sordariomycetes</taxon>
        <taxon>Hypocreomycetidae</taxon>
        <taxon>Glomerellales</taxon>
        <taxon>Plectosphaerellaceae</taxon>
        <taxon>Sodiomyces</taxon>
    </lineage>
</organism>
<feature type="transmembrane region" description="Helical" evidence="2">
    <location>
        <begin position="358"/>
        <end position="378"/>
    </location>
</feature>
<feature type="compositionally biased region" description="Low complexity" evidence="1">
    <location>
        <begin position="390"/>
        <end position="399"/>
    </location>
</feature>
<feature type="region of interest" description="Disordered" evidence="1">
    <location>
        <begin position="1"/>
        <end position="31"/>
    </location>
</feature>
<protein>
    <submittedName>
        <fullName evidence="3">Uncharacterized protein</fullName>
    </submittedName>
</protein>
<feature type="region of interest" description="Disordered" evidence="1">
    <location>
        <begin position="390"/>
        <end position="441"/>
    </location>
</feature>
<dbReference type="Proteomes" id="UP000272025">
    <property type="component" value="Unassembled WGS sequence"/>
</dbReference>